<evidence type="ECO:0000256" key="1">
    <source>
        <dbReference type="SAM" id="SignalP"/>
    </source>
</evidence>
<proteinExistence type="predicted"/>
<gene>
    <name evidence="2" type="ORF">NTH_00982</name>
</gene>
<evidence type="ECO:0000313" key="2">
    <source>
        <dbReference type="EMBL" id="UUP16535.1"/>
    </source>
</evidence>
<keyword evidence="3" id="KW-1185">Reference proteome</keyword>
<accession>A0ABY5MES7</accession>
<dbReference type="RefSeq" id="WP_338528948.1">
    <property type="nucleotide sequence ID" value="NZ_CP030941.1"/>
</dbReference>
<sequence length="181" mass="19123">MPIAASAAILFINTTLSAASPTLSQDEAAAFVQRFCTTLIPAVADYDANASDGAWPPDDLAVFGPLVTPELAELVQQAIEYSAASQAATDGKPPLGDGIPWTAGDTASDCTAGAITGTAEKPEVEVHYQFFYDSTQGWTDRLVLSRHAGEWRVDDILFGIFDYASGLRASLTAVIDEPIPQ</sequence>
<name>A0ABY5MES7_9HYPH</name>
<dbReference type="Proteomes" id="UP001342418">
    <property type="component" value="Chromosome"/>
</dbReference>
<protein>
    <recommendedName>
        <fullName evidence="4">DUF3828 domain-containing protein</fullName>
    </recommendedName>
</protein>
<keyword evidence="1" id="KW-0732">Signal</keyword>
<evidence type="ECO:0000313" key="3">
    <source>
        <dbReference type="Proteomes" id="UP001342418"/>
    </source>
</evidence>
<feature type="signal peptide" evidence="1">
    <location>
        <begin position="1"/>
        <end position="18"/>
    </location>
</feature>
<reference evidence="2 3" key="1">
    <citation type="submission" date="2018-07" db="EMBL/GenBank/DDBJ databases">
        <title>Genome sequence of Nitratireductor thuwali#1536.</title>
        <authorList>
            <person name="Michoud G."/>
            <person name="Merlino G."/>
            <person name="Sefrji F.O."/>
            <person name="Daffonchio D."/>
        </authorList>
    </citation>
    <scope>NUCLEOTIDE SEQUENCE [LARGE SCALE GENOMIC DNA]</scope>
    <source>
        <strain evidence="3">Nit1536</strain>
    </source>
</reference>
<evidence type="ECO:0008006" key="4">
    <source>
        <dbReference type="Google" id="ProtNLM"/>
    </source>
</evidence>
<dbReference type="EMBL" id="CP030941">
    <property type="protein sequence ID" value="UUP16535.1"/>
    <property type="molecule type" value="Genomic_DNA"/>
</dbReference>
<organism evidence="2 3">
    <name type="scientific">Nitratireductor thuwali</name>
    <dbReference type="NCBI Taxonomy" id="2267699"/>
    <lineage>
        <taxon>Bacteria</taxon>
        <taxon>Pseudomonadati</taxon>
        <taxon>Pseudomonadota</taxon>
        <taxon>Alphaproteobacteria</taxon>
        <taxon>Hyphomicrobiales</taxon>
        <taxon>Phyllobacteriaceae</taxon>
        <taxon>Nitratireductor</taxon>
    </lineage>
</organism>
<feature type="chain" id="PRO_5047154731" description="DUF3828 domain-containing protein" evidence="1">
    <location>
        <begin position="19"/>
        <end position="181"/>
    </location>
</feature>